<evidence type="ECO:0000256" key="1">
    <source>
        <dbReference type="SAM" id="Phobius"/>
    </source>
</evidence>
<proteinExistence type="predicted"/>
<keyword evidence="1" id="KW-0812">Transmembrane</keyword>
<feature type="non-terminal residue" evidence="2">
    <location>
        <position position="785"/>
    </location>
</feature>
<dbReference type="EMBL" id="LAZR01006425">
    <property type="protein sequence ID" value="KKM92210.1"/>
    <property type="molecule type" value="Genomic_DNA"/>
</dbReference>
<organism evidence="2">
    <name type="scientific">marine sediment metagenome</name>
    <dbReference type="NCBI Taxonomy" id="412755"/>
    <lineage>
        <taxon>unclassified sequences</taxon>
        <taxon>metagenomes</taxon>
        <taxon>ecological metagenomes</taxon>
    </lineage>
</organism>
<sequence length="785" mass="83133">MLKDKKLVIYLSILAIIVGIILALAATVGAYEAYEGTEVDGNRIYEGDQRPLFDDTYDQGNASFRWQDGWFVHVTTTDLAIVGLDCSGFANGGALTIDAVGNVRCSDDDSGAAGAGGAAWEFDAGRDAMITTSTKGFFMTASSTVHANFRVDGNATTTGSQSVGELFINGEGFTDLTGTGLQNTGGVLTIDTSGNWSGTFDSQQGSYYLDARNFTNKDWISFSPTAMSPSSTSVGIFVQASSTIEADFRVQGNATTTGWVYIGQDLTVDGNVNANLIGDVTGNADTATNLADYSADYIYTGNMVLADLSATSSLDLWLNASSTRPTDADVTASIATHASDDDAHHALVTLTGETYITIAGQALTLAKLDVAETNLTVSSPITLSTNDIGFDFTTANTWSDLNTFSSDLRATGGLHASTTDFDLLMVNGNATTTGALYIGGDLNVDGDMGILDADVPDTITATNYFPLIGKQTITGPATTTAPFSGIFPTEPFHFATQEYVDTQPMNAIDFDLTTTTSDIDDQLTFVMQEILPTNDEATIVSGDLTTATNDQFVVAFAIGSSTIPFATIEAGRIAFHVHAERTSGNDENRYYVVLIKRDDSQVETILVTSEESDLITSKGDFTVHATLLSDVDFVSTDRILAKVYVNTGGSGPANQITFYVQGTTASRLEVGVPSQAFSNIFLRQDGTKQLSAEWTTGFGLIMPSATTTDTFVIDIGGSLWVDGERFDNLIAATTTLDYWFANTAGIDTDGLTEGSTNLYQDDEITNWLGGVTLAVDGGITAPNAT</sequence>
<name>A0A0F9NTM1_9ZZZZ</name>
<accession>A0A0F9NTM1</accession>
<keyword evidence="1" id="KW-1133">Transmembrane helix</keyword>
<gene>
    <name evidence="2" type="ORF">LCGC14_1220750</name>
</gene>
<evidence type="ECO:0000313" key="2">
    <source>
        <dbReference type="EMBL" id="KKM92210.1"/>
    </source>
</evidence>
<reference evidence="2" key="1">
    <citation type="journal article" date="2015" name="Nature">
        <title>Complex archaea that bridge the gap between prokaryotes and eukaryotes.</title>
        <authorList>
            <person name="Spang A."/>
            <person name="Saw J.H."/>
            <person name="Jorgensen S.L."/>
            <person name="Zaremba-Niedzwiedzka K."/>
            <person name="Martijn J."/>
            <person name="Lind A.E."/>
            <person name="van Eijk R."/>
            <person name="Schleper C."/>
            <person name="Guy L."/>
            <person name="Ettema T.J."/>
        </authorList>
    </citation>
    <scope>NUCLEOTIDE SEQUENCE</scope>
</reference>
<protein>
    <submittedName>
        <fullName evidence="2">Uncharacterized protein</fullName>
    </submittedName>
</protein>
<feature type="transmembrane region" description="Helical" evidence="1">
    <location>
        <begin position="7"/>
        <end position="31"/>
    </location>
</feature>
<keyword evidence="1" id="KW-0472">Membrane</keyword>
<dbReference type="AlphaFoldDB" id="A0A0F9NTM1"/>
<comment type="caution">
    <text evidence="2">The sequence shown here is derived from an EMBL/GenBank/DDBJ whole genome shotgun (WGS) entry which is preliminary data.</text>
</comment>